<feature type="compositionally biased region" description="Low complexity" evidence="1">
    <location>
        <begin position="72"/>
        <end position="84"/>
    </location>
</feature>
<dbReference type="EMBL" id="MSZS01000011">
    <property type="protein sequence ID" value="PKX88869.1"/>
    <property type="molecule type" value="Genomic_DNA"/>
</dbReference>
<evidence type="ECO:0000313" key="2">
    <source>
        <dbReference type="EMBL" id="PKX88869.1"/>
    </source>
</evidence>
<evidence type="ECO:0000313" key="3">
    <source>
        <dbReference type="Proteomes" id="UP000234474"/>
    </source>
</evidence>
<dbReference type="GeneID" id="36538740"/>
<dbReference type="Proteomes" id="UP000234474">
    <property type="component" value="Unassembled WGS sequence"/>
</dbReference>
<gene>
    <name evidence="2" type="ORF">P174DRAFT_507752</name>
</gene>
<evidence type="ECO:0000256" key="1">
    <source>
        <dbReference type="SAM" id="MobiDB-lite"/>
    </source>
</evidence>
<organism evidence="2 3">
    <name type="scientific">Aspergillus novofumigatus (strain IBT 16806)</name>
    <dbReference type="NCBI Taxonomy" id="1392255"/>
    <lineage>
        <taxon>Eukaryota</taxon>
        <taxon>Fungi</taxon>
        <taxon>Dikarya</taxon>
        <taxon>Ascomycota</taxon>
        <taxon>Pezizomycotina</taxon>
        <taxon>Eurotiomycetes</taxon>
        <taxon>Eurotiomycetidae</taxon>
        <taxon>Eurotiales</taxon>
        <taxon>Aspergillaceae</taxon>
        <taxon>Aspergillus</taxon>
        <taxon>Aspergillus subgen. Fumigati</taxon>
    </lineage>
</organism>
<accession>A0A2I1BU19</accession>
<name>A0A2I1BU19_ASPN1</name>
<proteinExistence type="predicted"/>
<sequence>MGISPSSTEPGLRPGHKDANLFTIADFFQCRFPLPPPYNPRAFPLSVHSSLPTNPPMKCTHARQNQSPLTGSDCSESDVASSSPDWDEQQDATYKMDVTEPDITKPDDRLSLRKRLRSDDEADDFYNNPLNDTGIDLCEINKDFDKAEGTIKRRERIKT</sequence>
<dbReference type="OrthoDB" id="4368734at2759"/>
<comment type="caution">
    <text evidence="2">The sequence shown here is derived from an EMBL/GenBank/DDBJ whole genome shotgun (WGS) entry which is preliminary data.</text>
</comment>
<reference evidence="3" key="1">
    <citation type="journal article" date="2018" name="Proc. Natl. Acad. Sci. U.S.A.">
        <title>Linking secondary metabolites to gene clusters through genome sequencing of six diverse Aspergillus species.</title>
        <authorList>
            <person name="Kaerboelling I."/>
            <person name="Vesth T.C."/>
            <person name="Frisvad J.C."/>
            <person name="Nybo J.L."/>
            <person name="Theobald S."/>
            <person name="Kuo A."/>
            <person name="Bowyer P."/>
            <person name="Matsuda Y."/>
            <person name="Mondo S."/>
            <person name="Lyhne E.K."/>
            <person name="Kogle M.E."/>
            <person name="Clum A."/>
            <person name="Lipzen A."/>
            <person name="Salamov A."/>
            <person name="Ngan C.Y."/>
            <person name="Daum C."/>
            <person name="Chiniquy J."/>
            <person name="Barry K."/>
            <person name="LaButti K."/>
            <person name="Haridas S."/>
            <person name="Simmons B.A."/>
            <person name="Magnuson J.K."/>
            <person name="Mortensen U.H."/>
            <person name="Larsen T.O."/>
            <person name="Grigoriev I.V."/>
            <person name="Baker S.E."/>
            <person name="Andersen M.R."/>
        </authorList>
    </citation>
    <scope>NUCLEOTIDE SEQUENCE [LARGE SCALE GENOMIC DNA]</scope>
    <source>
        <strain evidence="3">IBT 16806</strain>
    </source>
</reference>
<protein>
    <submittedName>
        <fullName evidence="2">Uncharacterized protein</fullName>
    </submittedName>
</protein>
<keyword evidence="3" id="KW-1185">Reference proteome</keyword>
<dbReference type="AlphaFoldDB" id="A0A2I1BU19"/>
<feature type="region of interest" description="Disordered" evidence="1">
    <location>
        <begin position="49"/>
        <end position="109"/>
    </location>
</feature>
<dbReference type="STRING" id="1392255.A0A2I1BU19"/>
<dbReference type="RefSeq" id="XP_024677464.1">
    <property type="nucleotide sequence ID" value="XM_024831403.1"/>
</dbReference>
<dbReference type="VEuPathDB" id="FungiDB:P174DRAFT_507752"/>